<protein>
    <submittedName>
        <fullName evidence="3">Sodium-dependent lysophosphatidylcholine symporter 1</fullName>
    </submittedName>
</protein>
<evidence type="ECO:0000313" key="3">
    <source>
        <dbReference type="EMBL" id="RNA28598.1"/>
    </source>
</evidence>
<evidence type="ECO:0000313" key="4">
    <source>
        <dbReference type="Proteomes" id="UP000276133"/>
    </source>
</evidence>
<keyword evidence="2" id="KW-0472">Membrane</keyword>
<feature type="transmembrane region" description="Helical" evidence="2">
    <location>
        <begin position="75"/>
        <end position="96"/>
    </location>
</feature>
<dbReference type="PANTHER" id="PTHR11328:SF24">
    <property type="entry name" value="MAJOR FACILITATOR SUPERFAMILY (MFS) PROFILE DOMAIN-CONTAINING PROTEIN"/>
    <property type="match status" value="1"/>
</dbReference>
<accession>A0A3M7RZ17</accession>
<keyword evidence="4" id="KW-1185">Reference proteome</keyword>
<feature type="transmembrane region" description="Helical" evidence="2">
    <location>
        <begin position="166"/>
        <end position="186"/>
    </location>
</feature>
<dbReference type="InterPro" id="IPR039672">
    <property type="entry name" value="MFS_2"/>
</dbReference>
<keyword evidence="2" id="KW-0812">Transmembrane</keyword>
<evidence type="ECO:0000256" key="1">
    <source>
        <dbReference type="ARBA" id="ARBA00008335"/>
    </source>
</evidence>
<gene>
    <name evidence="3" type="ORF">BpHYR1_027498</name>
</gene>
<proteinExistence type="inferred from homology"/>
<reference evidence="3 4" key="1">
    <citation type="journal article" date="2018" name="Sci. Rep.">
        <title>Genomic signatures of local adaptation to the degree of environmental predictability in rotifers.</title>
        <authorList>
            <person name="Franch-Gras L."/>
            <person name="Hahn C."/>
            <person name="Garcia-Roger E.M."/>
            <person name="Carmona M.J."/>
            <person name="Serra M."/>
            <person name="Gomez A."/>
        </authorList>
    </citation>
    <scope>NUCLEOTIDE SEQUENCE [LARGE SCALE GENOMIC DNA]</scope>
    <source>
        <strain evidence="3">HYR1</strain>
    </source>
</reference>
<feature type="transmembrane region" description="Helical" evidence="2">
    <location>
        <begin position="48"/>
        <end position="69"/>
    </location>
</feature>
<comment type="similarity">
    <text evidence="1">Belongs to the major facilitator superfamily.</text>
</comment>
<comment type="caution">
    <text evidence="3">The sequence shown here is derived from an EMBL/GenBank/DDBJ whole genome shotgun (WGS) entry which is preliminary data.</text>
</comment>
<organism evidence="3 4">
    <name type="scientific">Brachionus plicatilis</name>
    <name type="common">Marine rotifer</name>
    <name type="synonym">Brachionus muelleri</name>
    <dbReference type="NCBI Taxonomy" id="10195"/>
    <lineage>
        <taxon>Eukaryota</taxon>
        <taxon>Metazoa</taxon>
        <taxon>Spiralia</taxon>
        <taxon>Gnathifera</taxon>
        <taxon>Rotifera</taxon>
        <taxon>Eurotatoria</taxon>
        <taxon>Monogononta</taxon>
        <taxon>Pseudotrocha</taxon>
        <taxon>Ploima</taxon>
        <taxon>Brachionidae</taxon>
        <taxon>Brachionus</taxon>
    </lineage>
</organism>
<dbReference type="Pfam" id="PF13347">
    <property type="entry name" value="MFS_2"/>
    <property type="match status" value="1"/>
</dbReference>
<dbReference type="Proteomes" id="UP000276133">
    <property type="component" value="Unassembled WGS sequence"/>
</dbReference>
<sequence length="234" mass="26734">MSAKTLQKMVLYVQSTSIFRIKEQSTTGCAILFVPFWKKLMMKIEKTTALIIGNLTMIPLLIGVFFFKTDHIGELITFFGLSIIGANCFTAAFLIPPALIPEALDSYFLKYRTRPDALFYTFFTIGTKILIAIYLGISQEVLAIVGYKTSVCSEYQNEEVQESIKYLIAPLPLVFLVLSSVCIYFYPIDSKKAEENSRESTQSEIYTVESKSELIKKKQPKRKLCEFHLNYKIF</sequence>
<dbReference type="STRING" id="10195.A0A3M7RZ17"/>
<dbReference type="PANTHER" id="PTHR11328">
    <property type="entry name" value="MAJOR FACILITATOR SUPERFAMILY DOMAIN-CONTAINING PROTEIN"/>
    <property type="match status" value="1"/>
</dbReference>
<dbReference type="OrthoDB" id="197206at2759"/>
<dbReference type="AlphaFoldDB" id="A0A3M7RZ17"/>
<dbReference type="GO" id="GO:0005886">
    <property type="term" value="C:plasma membrane"/>
    <property type="evidence" value="ECO:0007669"/>
    <property type="project" value="TreeGrafter"/>
</dbReference>
<dbReference type="GO" id="GO:0008643">
    <property type="term" value="P:carbohydrate transport"/>
    <property type="evidence" value="ECO:0007669"/>
    <property type="project" value="InterPro"/>
</dbReference>
<name>A0A3M7RZ17_BRAPC</name>
<feature type="transmembrane region" description="Helical" evidence="2">
    <location>
        <begin position="117"/>
        <end position="137"/>
    </location>
</feature>
<dbReference type="GO" id="GO:0015293">
    <property type="term" value="F:symporter activity"/>
    <property type="evidence" value="ECO:0007669"/>
    <property type="project" value="InterPro"/>
</dbReference>
<keyword evidence="2" id="KW-1133">Transmembrane helix</keyword>
<dbReference type="SUPFAM" id="SSF103473">
    <property type="entry name" value="MFS general substrate transporter"/>
    <property type="match status" value="1"/>
</dbReference>
<dbReference type="InterPro" id="IPR036259">
    <property type="entry name" value="MFS_trans_sf"/>
</dbReference>
<dbReference type="EMBL" id="REGN01002362">
    <property type="protein sequence ID" value="RNA28598.1"/>
    <property type="molecule type" value="Genomic_DNA"/>
</dbReference>
<evidence type="ECO:0000256" key="2">
    <source>
        <dbReference type="SAM" id="Phobius"/>
    </source>
</evidence>